<dbReference type="STRING" id="1907666.DSM25559_4721"/>
<evidence type="ECO:0000313" key="3">
    <source>
        <dbReference type="Proteomes" id="UP000187891"/>
    </source>
</evidence>
<gene>
    <name evidence="2" type="ORF">DSM25559_4721</name>
</gene>
<protein>
    <submittedName>
        <fullName evidence="2">PAS fold protein</fullName>
    </submittedName>
</protein>
<sequence length="137" mass="15307">MSENTPVQRYVAMNLGGFYVWDVQQNLFWADEVFARIMGFSCEELNDGLPVERMITIIHEDDRPYVADGIRNSVLSGDAFEMVYRVRRGDGFVKITEIGKCYRYIDGVATLFSGVVFDSPYSGDVGASNVNVPVSTA</sequence>
<dbReference type="InterPro" id="IPR013655">
    <property type="entry name" value="PAS_fold_3"/>
</dbReference>
<name>A0A1R3U1E3_9HYPH</name>
<evidence type="ECO:0000313" key="2">
    <source>
        <dbReference type="EMBL" id="SCX34993.1"/>
    </source>
</evidence>
<dbReference type="InterPro" id="IPR035965">
    <property type="entry name" value="PAS-like_dom_sf"/>
</dbReference>
<dbReference type="RefSeq" id="WP_083731567.1">
    <property type="nucleotide sequence ID" value="NZ_FMUE01000018.1"/>
</dbReference>
<dbReference type="AlphaFoldDB" id="A0A1R3U1E3"/>
<dbReference type="InterPro" id="IPR000014">
    <property type="entry name" value="PAS"/>
</dbReference>
<feature type="domain" description="PAS" evidence="1">
    <location>
        <begin position="18"/>
        <end position="77"/>
    </location>
</feature>
<reference evidence="3" key="1">
    <citation type="submission" date="2016-10" db="EMBL/GenBank/DDBJ databases">
        <authorList>
            <person name="Wibberg D."/>
        </authorList>
    </citation>
    <scope>NUCLEOTIDE SEQUENCE [LARGE SCALE GENOMIC DNA]</scope>
</reference>
<organism evidence="2 3">
    <name type="scientific">Agrobacterium rosae</name>
    <dbReference type="NCBI Taxonomy" id="1972867"/>
    <lineage>
        <taxon>Bacteria</taxon>
        <taxon>Pseudomonadati</taxon>
        <taxon>Pseudomonadota</taxon>
        <taxon>Alphaproteobacteria</taxon>
        <taxon>Hyphomicrobiales</taxon>
        <taxon>Rhizobiaceae</taxon>
        <taxon>Rhizobium/Agrobacterium group</taxon>
        <taxon>Agrobacterium</taxon>
    </lineage>
</organism>
<dbReference type="CDD" id="cd00130">
    <property type="entry name" value="PAS"/>
    <property type="match status" value="1"/>
</dbReference>
<accession>A0A1R3U1E3</accession>
<dbReference type="Gene3D" id="3.30.450.20">
    <property type="entry name" value="PAS domain"/>
    <property type="match status" value="1"/>
</dbReference>
<proteinExistence type="predicted"/>
<dbReference type="SUPFAM" id="SSF55785">
    <property type="entry name" value="PYP-like sensor domain (PAS domain)"/>
    <property type="match status" value="1"/>
</dbReference>
<dbReference type="Pfam" id="PF08447">
    <property type="entry name" value="PAS_3"/>
    <property type="match status" value="1"/>
</dbReference>
<dbReference type="Proteomes" id="UP000187891">
    <property type="component" value="Unassembled WGS sequence"/>
</dbReference>
<dbReference type="PROSITE" id="PS50112">
    <property type="entry name" value="PAS"/>
    <property type="match status" value="1"/>
</dbReference>
<dbReference type="EMBL" id="FMUE01000018">
    <property type="protein sequence ID" value="SCX34993.1"/>
    <property type="molecule type" value="Genomic_DNA"/>
</dbReference>
<evidence type="ECO:0000259" key="1">
    <source>
        <dbReference type="PROSITE" id="PS50112"/>
    </source>
</evidence>